<dbReference type="AlphaFoldDB" id="A0A375H2Z6"/>
<sequence>MPAVSAGLARLSYHSLQRAGPAQVMHAPGQRRTLAPFFTGPRVTAAGPATVAGSLNELVPHQGHRCDAGRRAR</sequence>
<protein>
    <submittedName>
        <fullName evidence="1">Uncharacterized protein</fullName>
    </submittedName>
</protein>
<dbReference type="Proteomes" id="UP000255168">
    <property type="component" value="Chromosome I"/>
</dbReference>
<name>A0A375H2Z6_9BURK</name>
<reference evidence="1 2" key="1">
    <citation type="submission" date="2018-01" db="EMBL/GenBank/DDBJ databases">
        <authorList>
            <person name="Clerissi C."/>
        </authorList>
    </citation>
    <scope>NUCLEOTIDE SEQUENCE [LARGE SCALE GENOMIC DNA]</scope>
    <source>
        <strain evidence="1">Cupriavidus taiwanensis STM 6160</strain>
    </source>
</reference>
<evidence type="ECO:0000313" key="1">
    <source>
        <dbReference type="EMBL" id="SPD45316.1"/>
    </source>
</evidence>
<organism evidence="1 2">
    <name type="scientific">Cupriavidus neocaledonicus</name>
    <dbReference type="NCBI Taxonomy" id="1040979"/>
    <lineage>
        <taxon>Bacteria</taxon>
        <taxon>Pseudomonadati</taxon>
        <taxon>Pseudomonadota</taxon>
        <taxon>Betaproteobacteria</taxon>
        <taxon>Burkholderiales</taxon>
        <taxon>Burkholderiaceae</taxon>
        <taxon>Cupriavidus</taxon>
    </lineage>
</organism>
<dbReference type="EMBL" id="LT984806">
    <property type="protein sequence ID" value="SPD45316.1"/>
    <property type="molecule type" value="Genomic_DNA"/>
</dbReference>
<evidence type="ECO:0000313" key="2">
    <source>
        <dbReference type="Proteomes" id="UP000255168"/>
    </source>
</evidence>
<proteinExistence type="predicted"/>
<accession>A0A375H2Z6</accession>
<gene>
    <name evidence="1" type="ORF">CBM2607_10253</name>
</gene>